<proteinExistence type="predicted"/>
<keyword evidence="2" id="KW-1185">Reference proteome</keyword>
<evidence type="ECO:0000313" key="1">
    <source>
        <dbReference type="EMBL" id="GEO07221.1"/>
    </source>
</evidence>
<accession>A0A512B5K9</accession>
<evidence type="ECO:0000313" key="2">
    <source>
        <dbReference type="Proteomes" id="UP000321532"/>
    </source>
</evidence>
<protein>
    <submittedName>
        <fullName evidence="1">Uncharacterized protein</fullName>
    </submittedName>
</protein>
<dbReference type="EMBL" id="BJYS01000054">
    <property type="protein sequence ID" value="GEO07221.1"/>
    <property type="molecule type" value="Genomic_DNA"/>
</dbReference>
<organism evidence="1 2">
    <name type="scientific">Adhaeribacter aerolatus</name>
    <dbReference type="NCBI Taxonomy" id="670289"/>
    <lineage>
        <taxon>Bacteria</taxon>
        <taxon>Pseudomonadati</taxon>
        <taxon>Bacteroidota</taxon>
        <taxon>Cytophagia</taxon>
        <taxon>Cytophagales</taxon>
        <taxon>Hymenobacteraceae</taxon>
        <taxon>Adhaeribacter</taxon>
    </lineage>
</organism>
<dbReference type="AlphaFoldDB" id="A0A512B5K9"/>
<gene>
    <name evidence="1" type="ORF">AAE02nite_48850</name>
</gene>
<name>A0A512B5K9_9BACT</name>
<dbReference type="Proteomes" id="UP000321532">
    <property type="component" value="Unassembled WGS sequence"/>
</dbReference>
<reference evidence="1 2" key="1">
    <citation type="submission" date="2019-07" db="EMBL/GenBank/DDBJ databases">
        <title>Whole genome shotgun sequence of Adhaeribacter aerolatus NBRC 106133.</title>
        <authorList>
            <person name="Hosoyama A."/>
            <person name="Uohara A."/>
            <person name="Ohji S."/>
            <person name="Ichikawa N."/>
        </authorList>
    </citation>
    <scope>NUCLEOTIDE SEQUENCE [LARGE SCALE GENOMIC DNA]</scope>
    <source>
        <strain evidence="1 2">NBRC 106133</strain>
    </source>
</reference>
<sequence length="133" mass="15172">MENMKTSFRNQVHNVVALDQFIRKRLVQHNSGEKSTETTLIGINFGDELSFRLPGSAEAFNIFTATLQRKSYFLNYRSRADAATNLLKVNLKVADLGALEQELSIILENIKPLDYVFTVLQQRREILKQKLAG</sequence>
<comment type="caution">
    <text evidence="1">The sequence shown here is derived from an EMBL/GenBank/DDBJ whole genome shotgun (WGS) entry which is preliminary data.</text>
</comment>